<dbReference type="Pfam" id="PF13577">
    <property type="entry name" value="SnoaL_4"/>
    <property type="match status" value="1"/>
</dbReference>
<proteinExistence type="predicted"/>
<evidence type="ECO:0000259" key="1">
    <source>
        <dbReference type="Pfam" id="PF13577"/>
    </source>
</evidence>
<dbReference type="InterPro" id="IPR032710">
    <property type="entry name" value="NTF2-like_dom_sf"/>
</dbReference>
<comment type="caution">
    <text evidence="2">The sequence shown here is derived from an EMBL/GenBank/DDBJ whole genome shotgun (WGS) entry which is preliminary data.</text>
</comment>
<protein>
    <submittedName>
        <fullName evidence="2">Nuclear transport factor 2 family protein</fullName>
    </submittedName>
</protein>
<dbReference type="Proteomes" id="UP001501237">
    <property type="component" value="Unassembled WGS sequence"/>
</dbReference>
<feature type="domain" description="SnoaL-like" evidence="1">
    <location>
        <begin position="12"/>
        <end position="128"/>
    </location>
</feature>
<dbReference type="InterPro" id="IPR011944">
    <property type="entry name" value="Steroid_delta5-4_isomerase"/>
</dbReference>
<dbReference type="EMBL" id="BAAAUV010000004">
    <property type="protein sequence ID" value="GAA3204287.1"/>
    <property type="molecule type" value="Genomic_DNA"/>
</dbReference>
<dbReference type="CDD" id="cd00531">
    <property type="entry name" value="NTF2_like"/>
    <property type="match status" value="1"/>
</dbReference>
<accession>A0ABP6Q559</accession>
<evidence type="ECO:0000313" key="2">
    <source>
        <dbReference type="EMBL" id="GAA3204287.1"/>
    </source>
</evidence>
<sequence length="133" mass="14431">MDDPLLAARVAAGVQDAVAAYARALDAGLPDAVATLFTPDGVTVIDGQGVFTGRAEIRAAYAGFRVTRPQLHLVTNTVVTRWTAEEASAVSDLAFFRLGRDGWAVRLVGRYDDTLRPHEGAWLFHHRHATFLS</sequence>
<dbReference type="Gene3D" id="3.10.450.50">
    <property type="match status" value="1"/>
</dbReference>
<dbReference type="NCBIfam" id="TIGR02246">
    <property type="entry name" value="SgcJ/EcaC family oxidoreductase"/>
    <property type="match status" value="1"/>
</dbReference>
<name>A0ABP6Q559_9ACTN</name>
<organism evidence="2 3">
    <name type="scientific">Actinocorallia longicatena</name>
    <dbReference type="NCBI Taxonomy" id="111803"/>
    <lineage>
        <taxon>Bacteria</taxon>
        <taxon>Bacillati</taxon>
        <taxon>Actinomycetota</taxon>
        <taxon>Actinomycetes</taxon>
        <taxon>Streptosporangiales</taxon>
        <taxon>Thermomonosporaceae</taxon>
        <taxon>Actinocorallia</taxon>
    </lineage>
</organism>
<gene>
    <name evidence="2" type="ORF">GCM10010468_18750</name>
</gene>
<reference evidence="3" key="1">
    <citation type="journal article" date="2019" name="Int. J. Syst. Evol. Microbiol.">
        <title>The Global Catalogue of Microorganisms (GCM) 10K type strain sequencing project: providing services to taxonomists for standard genome sequencing and annotation.</title>
        <authorList>
            <consortium name="The Broad Institute Genomics Platform"/>
            <consortium name="The Broad Institute Genome Sequencing Center for Infectious Disease"/>
            <person name="Wu L."/>
            <person name="Ma J."/>
        </authorList>
    </citation>
    <scope>NUCLEOTIDE SEQUENCE [LARGE SCALE GENOMIC DNA]</scope>
    <source>
        <strain evidence="3">JCM 9377</strain>
    </source>
</reference>
<dbReference type="InterPro" id="IPR037401">
    <property type="entry name" value="SnoaL-like"/>
</dbReference>
<dbReference type="SUPFAM" id="SSF54427">
    <property type="entry name" value="NTF2-like"/>
    <property type="match status" value="1"/>
</dbReference>
<keyword evidence="3" id="KW-1185">Reference proteome</keyword>
<evidence type="ECO:0000313" key="3">
    <source>
        <dbReference type="Proteomes" id="UP001501237"/>
    </source>
</evidence>